<dbReference type="Gramene" id="KMS97506">
    <property type="protein sequence ID" value="KMS97506"/>
    <property type="gene ID" value="BVRB_5g126390"/>
</dbReference>
<organism evidence="3 4">
    <name type="scientific">Beta vulgaris subsp. vulgaris</name>
    <name type="common">Beet</name>
    <dbReference type="NCBI Taxonomy" id="3555"/>
    <lineage>
        <taxon>Eukaryota</taxon>
        <taxon>Viridiplantae</taxon>
        <taxon>Streptophyta</taxon>
        <taxon>Embryophyta</taxon>
        <taxon>Tracheophyta</taxon>
        <taxon>Spermatophyta</taxon>
        <taxon>Magnoliopsida</taxon>
        <taxon>eudicotyledons</taxon>
        <taxon>Gunneridae</taxon>
        <taxon>Pentapetalae</taxon>
        <taxon>Caryophyllales</taxon>
        <taxon>Chenopodiaceae</taxon>
        <taxon>Betoideae</taxon>
        <taxon>Beta</taxon>
    </lineage>
</organism>
<reference evidence="3 4" key="1">
    <citation type="journal article" date="2014" name="Nature">
        <title>The genome of the recently domesticated crop plant sugar beet (Beta vulgaris).</title>
        <authorList>
            <person name="Dohm J.C."/>
            <person name="Minoche A.E."/>
            <person name="Holtgrawe D."/>
            <person name="Capella-Gutierrez S."/>
            <person name="Zakrzewski F."/>
            <person name="Tafer H."/>
            <person name="Rupp O."/>
            <person name="Sorensen T.R."/>
            <person name="Stracke R."/>
            <person name="Reinhardt R."/>
            <person name="Goesmann A."/>
            <person name="Kraft T."/>
            <person name="Schulz B."/>
            <person name="Stadler P.F."/>
            <person name="Schmidt T."/>
            <person name="Gabaldon T."/>
            <person name="Lehrach H."/>
            <person name="Weisshaar B."/>
            <person name="Himmelbauer H."/>
        </authorList>
    </citation>
    <scope>NUCLEOTIDE SEQUENCE [LARGE SCALE GENOMIC DNA]</scope>
    <source>
        <tissue evidence="3">Taproot</tissue>
    </source>
</reference>
<protein>
    <submittedName>
        <fullName evidence="3">Uncharacterized protein</fullName>
    </submittedName>
</protein>
<proteinExistence type="predicted"/>
<name>A0A0J8B992_BETVV</name>
<dbReference type="Proteomes" id="UP000035740">
    <property type="component" value="Unassembled WGS sequence"/>
</dbReference>
<evidence type="ECO:0000256" key="1">
    <source>
        <dbReference type="SAM" id="Coils"/>
    </source>
</evidence>
<evidence type="ECO:0000256" key="2">
    <source>
        <dbReference type="SAM" id="MobiDB-lite"/>
    </source>
</evidence>
<sequence length="584" mass="65888">MDRSGWSPPLMNLGGTSSSTGTPHPLLEPLFDEILIGGIPVVSAAFECLDPTQVLDALPYSSDVCKMMDVQPSLVLWRNMMKLVTMSAAPNGEGWWSFQVKHPYKVVGAMPMNRQFFHTEFMYVYRAEQWNLPVLPLLEGPNVWLKRTIPRMSEDEAMVAIYSQCLTILERGDKKQVPHFWNPAADDLSNEHFLSAMGLSPTYPQVIARQELNEEMHKRLTANQRVQEQLKMKLSKGDNKVPRAPKDPSKMPKVRPPTKSAIVTPQGEVERRELATKDTPRPPRDTSKSKGKAVEIRGMEDVSLVREEEFPLSKKRKAVESEDDTRDFTQKSTLEKAFLFDSVVKRFISKADLKLIRNLTEEEEVEQLHLSYIDHSIRMAVMSHRHTTGFRKLRAGLKEKTKLAEERAKEIEELNKGFEEERALWATEKAALEQRIKDLTRQRNCVLHQRDEIIEECKTSKAGLEFAADMGLEASDVAAREAWIGSRVPSGRCIPKRAGLQSRRNTISLLRQLSAKVVRPTPRSRWTIPQQVENPLASGGPIAEDEVVLESSSDRVASSDNSLDSDNIEAVSETSESESSSSST</sequence>
<feature type="compositionally biased region" description="Basic and acidic residues" evidence="2">
    <location>
        <begin position="268"/>
        <end position="296"/>
    </location>
</feature>
<evidence type="ECO:0000313" key="4">
    <source>
        <dbReference type="Proteomes" id="UP000035740"/>
    </source>
</evidence>
<accession>A0A0J8B992</accession>
<gene>
    <name evidence="3" type="ORF">BVRB_5g126390</name>
</gene>
<feature type="compositionally biased region" description="Low complexity" evidence="2">
    <location>
        <begin position="572"/>
        <end position="584"/>
    </location>
</feature>
<feature type="coiled-coil region" evidence="1">
    <location>
        <begin position="394"/>
        <end position="449"/>
    </location>
</feature>
<feature type="compositionally biased region" description="Basic and acidic residues" evidence="2">
    <location>
        <begin position="232"/>
        <end position="250"/>
    </location>
</feature>
<dbReference type="AlphaFoldDB" id="A0A0J8B992"/>
<keyword evidence="4" id="KW-1185">Reference proteome</keyword>
<keyword evidence="1" id="KW-0175">Coiled coil</keyword>
<feature type="region of interest" description="Disordered" evidence="2">
    <location>
        <begin position="530"/>
        <end position="584"/>
    </location>
</feature>
<feature type="region of interest" description="Disordered" evidence="2">
    <location>
        <begin position="232"/>
        <end position="296"/>
    </location>
</feature>
<feature type="region of interest" description="Disordered" evidence="2">
    <location>
        <begin position="1"/>
        <end position="21"/>
    </location>
</feature>
<dbReference type="EMBL" id="KQ090309">
    <property type="protein sequence ID" value="KMS97506.1"/>
    <property type="molecule type" value="Genomic_DNA"/>
</dbReference>
<evidence type="ECO:0000313" key="3">
    <source>
        <dbReference type="EMBL" id="KMS97506.1"/>
    </source>
</evidence>